<dbReference type="GO" id="GO:0022857">
    <property type="term" value="F:transmembrane transporter activity"/>
    <property type="evidence" value="ECO:0007669"/>
    <property type="project" value="TreeGrafter"/>
</dbReference>
<dbReference type="InterPro" id="IPR017871">
    <property type="entry name" value="ABC_transporter-like_CS"/>
</dbReference>
<dbReference type="InterPro" id="IPR017911">
    <property type="entry name" value="MacB-like_ATP-bd"/>
</dbReference>
<name>W0FLP9_9BACT</name>
<organism evidence="6">
    <name type="scientific">uncultured bacterium Contigcl_1149</name>
    <dbReference type="NCBI Taxonomy" id="1393644"/>
    <lineage>
        <taxon>Bacteria</taxon>
        <taxon>environmental samples</taxon>
    </lineage>
</organism>
<dbReference type="CDD" id="cd03255">
    <property type="entry name" value="ABC_MJ0796_LolCDE_FtsE"/>
    <property type="match status" value="1"/>
</dbReference>
<keyword evidence="2" id="KW-0547">Nucleotide-binding</keyword>
<accession>W0FLP9</accession>
<dbReference type="InterPro" id="IPR027417">
    <property type="entry name" value="P-loop_NTPase"/>
</dbReference>
<reference evidence="6" key="1">
    <citation type="journal article" date="2013" name="PLoS ONE">
        <title>Metagenomic insights into the carbohydrate-active enzymes carried by the microorganisms adhering to solid digesta in the rumen of cows.</title>
        <authorList>
            <person name="Wang L."/>
            <person name="Hatem A."/>
            <person name="Catalyurek U.V."/>
            <person name="Morrison M."/>
            <person name="Yu Z."/>
        </authorList>
    </citation>
    <scope>NUCLEOTIDE SEQUENCE</scope>
</reference>
<dbReference type="SUPFAM" id="SSF52540">
    <property type="entry name" value="P-loop containing nucleoside triphosphate hydrolases"/>
    <property type="match status" value="1"/>
</dbReference>
<dbReference type="InterPro" id="IPR003439">
    <property type="entry name" value="ABC_transporter-like_ATP-bd"/>
</dbReference>
<dbReference type="GO" id="GO:0005886">
    <property type="term" value="C:plasma membrane"/>
    <property type="evidence" value="ECO:0007669"/>
    <property type="project" value="TreeGrafter"/>
</dbReference>
<dbReference type="EMBL" id="KC246854">
    <property type="protein sequence ID" value="AHF25838.1"/>
    <property type="molecule type" value="Genomic_DNA"/>
</dbReference>
<feature type="domain" description="ABC transporter" evidence="5">
    <location>
        <begin position="7"/>
        <end position="245"/>
    </location>
</feature>
<dbReference type="PROSITE" id="PS50893">
    <property type="entry name" value="ABC_TRANSPORTER_2"/>
    <property type="match status" value="1"/>
</dbReference>
<keyword evidence="1" id="KW-0813">Transport</keyword>
<dbReference type="AlphaFoldDB" id="W0FLP9"/>
<dbReference type="PANTHER" id="PTHR24220:SF86">
    <property type="entry name" value="ABC TRANSPORTER ABCH.1"/>
    <property type="match status" value="1"/>
</dbReference>
<dbReference type="InterPro" id="IPR015854">
    <property type="entry name" value="ABC_transpr_LolD-like"/>
</dbReference>
<evidence type="ECO:0000259" key="5">
    <source>
        <dbReference type="PROSITE" id="PS50893"/>
    </source>
</evidence>
<dbReference type="Gene3D" id="3.40.50.300">
    <property type="entry name" value="P-loop containing nucleotide triphosphate hydrolases"/>
    <property type="match status" value="1"/>
</dbReference>
<feature type="region of interest" description="Disordered" evidence="4">
    <location>
        <begin position="224"/>
        <end position="251"/>
    </location>
</feature>
<evidence type="ECO:0000256" key="1">
    <source>
        <dbReference type="ARBA" id="ARBA00022448"/>
    </source>
</evidence>
<dbReference type="GO" id="GO:0098796">
    <property type="term" value="C:membrane protein complex"/>
    <property type="evidence" value="ECO:0007669"/>
    <property type="project" value="UniProtKB-ARBA"/>
</dbReference>
<sequence length="251" mass="28051">MAEDIFFRMTDIDKIYPLEGEDVHALKKVSLTLEEGEYLSVLGPSGSGKSTLMNIIGCLDTPTSGEYILQGREVEDLDELELAELRNREIGFIFQNSQLLPRLSARKNVELPLIYGGIRPKERRERAEAMLERVGLTDRMDHMPNQLSGGQQQRVAIARAMVGNPSILLADEPTGALDQKTGAQIMELFQELNDEHHTVIMITHDMKIASRARRVVHIIDGELTDDPQWGKSHQAVPQPKEAGSAVQSRDD</sequence>
<dbReference type="PANTHER" id="PTHR24220">
    <property type="entry name" value="IMPORT ATP-BINDING PROTEIN"/>
    <property type="match status" value="1"/>
</dbReference>
<evidence type="ECO:0000256" key="2">
    <source>
        <dbReference type="ARBA" id="ARBA00022741"/>
    </source>
</evidence>
<keyword evidence="3" id="KW-0067">ATP-binding</keyword>
<evidence type="ECO:0000256" key="4">
    <source>
        <dbReference type="SAM" id="MobiDB-lite"/>
    </source>
</evidence>
<dbReference type="GO" id="GO:0005524">
    <property type="term" value="F:ATP binding"/>
    <property type="evidence" value="ECO:0007669"/>
    <property type="project" value="UniProtKB-KW"/>
</dbReference>
<dbReference type="PROSITE" id="PS00211">
    <property type="entry name" value="ABC_TRANSPORTER_1"/>
    <property type="match status" value="1"/>
</dbReference>
<dbReference type="SMART" id="SM00382">
    <property type="entry name" value="AAA"/>
    <property type="match status" value="1"/>
</dbReference>
<dbReference type="GO" id="GO:0016887">
    <property type="term" value="F:ATP hydrolysis activity"/>
    <property type="evidence" value="ECO:0007669"/>
    <property type="project" value="InterPro"/>
</dbReference>
<proteinExistence type="predicted"/>
<protein>
    <submittedName>
        <fullName evidence="6">Phosphonate-transporting ATPase</fullName>
    </submittedName>
</protein>
<evidence type="ECO:0000313" key="6">
    <source>
        <dbReference type="EMBL" id="AHF25838.1"/>
    </source>
</evidence>
<dbReference type="InterPro" id="IPR003593">
    <property type="entry name" value="AAA+_ATPase"/>
</dbReference>
<dbReference type="FunFam" id="3.40.50.300:FF:000032">
    <property type="entry name" value="Export ABC transporter ATP-binding protein"/>
    <property type="match status" value="1"/>
</dbReference>
<dbReference type="Pfam" id="PF00005">
    <property type="entry name" value="ABC_tran"/>
    <property type="match status" value="1"/>
</dbReference>
<evidence type="ECO:0000256" key="3">
    <source>
        <dbReference type="ARBA" id="ARBA00022840"/>
    </source>
</evidence>